<sequence length="248" mass="28245">MESPEPKPRLRPRISLLSLLLLTAVVACLIVVTLQARELAPLRIENKRLRSEVGELSVEDPNRLHGIRVATTDENHWRFRVLVPDQRRYWFGCMSDLIPKGKSSETWVIDEGEAIRPSGGSGSLIESGEHLIDVYFSDDDATDQIEVKILLDGAITSIHVLDELNHDWIRHDGWQQRFASREFLDFETVSPRLDEALVLVRYRAKHVDRESRGPDFTVGNFVGSYGNPLIEEIEEPCEGLLVWIAPQK</sequence>
<accession>A0A518K693</accession>
<proteinExistence type="predicted"/>
<dbReference type="RefSeq" id="WP_145110066.1">
    <property type="nucleotide sequence ID" value="NZ_CP036349.1"/>
</dbReference>
<protein>
    <submittedName>
        <fullName evidence="1">Uncharacterized protein</fullName>
    </submittedName>
</protein>
<dbReference type="EMBL" id="CP036349">
    <property type="protein sequence ID" value="QDV73315.1"/>
    <property type="molecule type" value="Genomic_DNA"/>
</dbReference>
<dbReference type="KEGG" id="bmei:Spa11_15110"/>
<organism evidence="1 2">
    <name type="scientific">Botrimarina mediterranea</name>
    <dbReference type="NCBI Taxonomy" id="2528022"/>
    <lineage>
        <taxon>Bacteria</taxon>
        <taxon>Pseudomonadati</taxon>
        <taxon>Planctomycetota</taxon>
        <taxon>Planctomycetia</taxon>
        <taxon>Pirellulales</taxon>
        <taxon>Lacipirellulaceae</taxon>
        <taxon>Botrimarina</taxon>
    </lineage>
</organism>
<dbReference type="PROSITE" id="PS51257">
    <property type="entry name" value="PROKAR_LIPOPROTEIN"/>
    <property type="match status" value="1"/>
</dbReference>
<reference evidence="1 2" key="1">
    <citation type="submission" date="2019-02" db="EMBL/GenBank/DDBJ databases">
        <title>Deep-cultivation of Planctomycetes and their phenomic and genomic characterization uncovers novel biology.</title>
        <authorList>
            <person name="Wiegand S."/>
            <person name="Jogler M."/>
            <person name="Boedeker C."/>
            <person name="Pinto D."/>
            <person name="Vollmers J."/>
            <person name="Rivas-Marin E."/>
            <person name="Kohn T."/>
            <person name="Peeters S.H."/>
            <person name="Heuer A."/>
            <person name="Rast P."/>
            <person name="Oberbeckmann S."/>
            <person name="Bunk B."/>
            <person name="Jeske O."/>
            <person name="Meyerdierks A."/>
            <person name="Storesund J.E."/>
            <person name="Kallscheuer N."/>
            <person name="Luecker S."/>
            <person name="Lage O.M."/>
            <person name="Pohl T."/>
            <person name="Merkel B.J."/>
            <person name="Hornburger P."/>
            <person name="Mueller R.-W."/>
            <person name="Bruemmer F."/>
            <person name="Labrenz M."/>
            <person name="Spormann A.M."/>
            <person name="Op den Camp H."/>
            <person name="Overmann J."/>
            <person name="Amann R."/>
            <person name="Jetten M.S.M."/>
            <person name="Mascher T."/>
            <person name="Medema M.H."/>
            <person name="Devos D.P."/>
            <person name="Kaster A.-K."/>
            <person name="Ovreas L."/>
            <person name="Rohde M."/>
            <person name="Galperin M.Y."/>
            <person name="Jogler C."/>
        </authorList>
    </citation>
    <scope>NUCLEOTIDE SEQUENCE [LARGE SCALE GENOMIC DNA]</scope>
    <source>
        <strain evidence="1 2">Spa11</strain>
    </source>
</reference>
<dbReference type="Proteomes" id="UP000316426">
    <property type="component" value="Chromosome"/>
</dbReference>
<dbReference type="AlphaFoldDB" id="A0A518K693"/>
<evidence type="ECO:0000313" key="1">
    <source>
        <dbReference type="EMBL" id="QDV73315.1"/>
    </source>
</evidence>
<keyword evidence="2" id="KW-1185">Reference proteome</keyword>
<gene>
    <name evidence="1" type="ORF">Spa11_15110</name>
</gene>
<name>A0A518K693_9BACT</name>
<evidence type="ECO:0000313" key="2">
    <source>
        <dbReference type="Proteomes" id="UP000316426"/>
    </source>
</evidence>